<evidence type="ECO:0000256" key="1">
    <source>
        <dbReference type="SAM" id="MobiDB-lite"/>
    </source>
</evidence>
<feature type="compositionally biased region" description="Low complexity" evidence="1">
    <location>
        <begin position="105"/>
        <end position="118"/>
    </location>
</feature>
<sequence length="134" mass="14490">MEGGCATELPPCPRMLSTSSGPWALWLAMLPTAQVRQAGQVIALERKQIPISSNQSSAPRPPCPRGSPYSRDSVRPYTRLSVVPSPSRSEIDGLAEVMSSITASRSRNMAANASNYRSTEGQPTRLTMDVLPDF</sequence>
<evidence type="ECO:0000313" key="2">
    <source>
        <dbReference type="EMBL" id="ROT42291.1"/>
    </source>
</evidence>
<gene>
    <name evidence="2" type="ORF">SODALDRAFT_354420</name>
</gene>
<dbReference type="EMBL" id="ML119051">
    <property type="protein sequence ID" value="ROT42291.1"/>
    <property type="molecule type" value="Genomic_DNA"/>
</dbReference>
<keyword evidence="3" id="KW-1185">Reference proteome</keyword>
<accession>A0A3N2Q695</accession>
<organism evidence="2 3">
    <name type="scientific">Sodiomyces alkalinus (strain CBS 110278 / VKM F-3762 / F11)</name>
    <name type="common">Alkaliphilic filamentous fungus</name>
    <dbReference type="NCBI Taxonomy" id="1314773"/>
    <lineage>
        <taxon>Eukaryota</taxon>
        <taxon>Fungi</taxon>
        <taxon>Dikarya</taxon>
        <taxon>Ascomycota</taxon>
        <taxon>Pezizomycotina</taxon>
        <taxon>Sordariomycetes</taxon>
        <taxon>Hypocreomycetidae</taxon>
        <taxon>Glomerellales</taxon>
        <taxon>Plectosphaerellaceae</taxon>
        <taxon>Sodiomyces</taxon>
    </lineage>
</organism>
<dbReference type="GeneID" id="39582202"/>
<evidence type="ECO:0000313" key="3">
    <source>
        <dbReference type="Proteomes" id="UP000272025"/>
    </source>
</evidence>
<feature type="region of interest" description="Disordered" evidence="1">
    <location>
        <begin position="49"/>
        <end position="86"/>
    </location>
</feature>
<dbReference type="Proteomes" id="UP000272025">
    <property type="component" value="Unassembled WGS sequence"/>
</dbReference>
<dbReference type="RefSeq" id="XP_028470097.1">
    <property type="nucleotide sequence ID" value="XM_028613724.1"/>
</dbReference>
<reference evidence="2 3" key="1">
    <citation type="journal article" date="2018" name="Mol. Ecol.">
        <title>The obligate alkalophilic soda-lake fungus Sodiomyces alkalinus has shifted to a protein diet.</title>
        <authorList>
            <person name="Grum-Grzhimaylo A.A."/>
            <person name="Falkoski D.L."/>
            <person name="van den Heuvel J."/>
            <person name="Valero-Jimenez C.A."/>
            <person name="Min B."/>
            <person name="Choi I.G."/>
            <person name="Lipzen A."/>
            <person name="Daum C.G."/>
            <person name="Aanen D.K."/>
            <person name="Tsang A."/>
            <person name="Henrissat B."/>
            <person name="Bilanenko E.N."/>
            <person name="de Vries R.P."/>
            <person name="van Kan J.A.L."/>
            <person name="Grigoriev I.V."/>
            <person name="Debets A.J.M."/>
        </authorList>
    </citation>
    <scope>NUCLEOTIDE SEQUENCE [LARGE SCALE GENOMIC DNA]</scope>
    <source>
        <strain evidence="2 3">F11</strain>
    </source>
</reference>
<name>A0A3N2Q695_SODAK</name>
<feature type="region of interest" description="Disordered" evidence="1">
    <location>
        <begin position="105"/>
        <end position="126"/>
    </location>
</feature>
<proteinExistence type="predicted"/>
<dbReference type="AlphaFoldDB" id="A0A3N2Q695"/>
<protein>
    <submittedName>
        <fullName evidence="2">Uncharacterized protein</fullName>
    </submittedName>
</protein>